<feature type="region of interest" description="Disordered" evidence="4">
    <location>
        <begin position="1059"/>
        <end position="1088"/>
    </location>
</feature>
<evidence type="ECO:0000313" key="6">
    <source>
        <dbReference type="EMBL" id="ELR22463.1"/>
    </source>
</evidence>
<feature type="region of interest" description="Disordered" evidence="4">
    <location>
        <begin position="149"/>
        <end position="191"/>
    </location>
</feature>
<feature type="compositionally biased region" description="Low complexity" evidence="4">
    <location>
        <begin position="659"/>
        <end position="672"/>
    </location>
</feature>
<evidence type="ECO:0000259" key="5">
    <source>
        <dbReference type="PROSITE" id="PS50009"/>
    </source>
</evidence>
<dbReference type="InterPro" id="IPR036964">
    <property type="entry name" value="RASGEF_cat_dom_sf"/>
</dbReference>
<dbReference type="AlphaFoldDB" id="L8HCI8"/>
<feature type="compositionally biased region" description="Basic and acidic residues" evidence="4">
    <location>
        <begin position="1"/>
        <end position="15"/>
    </location>
</feature>
<feature type="compositionally biased region" description="Low complexity" evidence="4">
    <location>
        <begin position="989"/>
        <end position="1042"/>
    </location>
</feature>
<dbReference type="RefSeq" id="XP_004349551.1">
    <property type="nucleotide sequence ID" value="XM_004349501.1"/>
</dbReference>
<feature type="region of interest" description="Disordered" evidence="4">
    <location>
        <begin position="653"/>
        <end position="719"/>
    </location>
</feature>
<dbReference type="OMA" id="EMAAHEI"/>
<keyword evidence="7" id="KW-1185">Reference proteome</keyword>
<dbReference type="InterPro" id="IPR001895">
    <property type="entry name" value="RASGEF_cat_dom"/>
</dbReference>
<sequence length="1217" mass="130087">MDEEGDGKKPPEQEIKSTLPPAAGSTRKKPRGPPTEAERQFAAAAVEVMCGGATPEAQHAFILLHPRLLPSNPPSSARRATRRLFQLWLRELTATLSAPGQQPSADDLLRRQSLLSFIHVWAKHFHGDLSPSRCSAAIKLLSLVLTPSSHNPATPPQSPSSSSSSSSTDATSSSPSSPSPSASPKRRPSLNDEHRRMLNEFKLLFLQHRGGAASRTDRLLIDAAAAAAAAESSPPLSPSSPSRASMSLTSSPSLHLGSASTPLASAPLLHSSASSVPALRSSTSPRARHSVAVTSLPPDDGGANADVSLTRPVQSRSAEMAVVSGRTNSKNGRLHTSDETSLVSGSSVDKNSPRDSPASGGESVVESDELAVTAKESGRRRGRASMHVRSDSVGAILSIPQRPGRRTPRLRFLDVPLELLAEEMAAHEIRHVVLMHAVGPREFLNQGWQKNADLNLAPNITAIIDRFNQVSYWTTTEVLTKDTPQLMAKTIKRFIKLAWIFYEMNNFNSLMEIVSGLNSAAVQRLSVWKEVPEKYARRFREMDALMEMKQNYRSYRERLAELLPFLLTSPASPAASASSPLTSLHSSHSLPTSLSLSIAAVSASASGAAASAQQPPASPSSSASSKKAGKVVPYFAVFLRDVTFAMVGNPLYLPPAQKPPTTKAKPTTASPARPRRRLSESDAENAKNVEENENKNENESEDEEGEEEMQRGRETPIEGGAINMDRVQLMYDQVQTFQLLRHEMRGYEFLERQKREKEDKEFLRRLIREYQADLRAITNADLLYDLSLAAEGNALPANALSTSPGPRSPARQSVMAPAAPPPPPSSRNSLSSSSSTTATRQTLPSLVSAFGSIASSSSAVVSRDSSRTHRLSVSNSLSPPLSPASSSPIASAAAAFSRSSSGSIRLRSASDDAGMAASGSSVDVDTGDDTEDDDVDLDYGDVEPEAAAKQRQSPKPTTRRKSRLRRKDVQSMRRVASSPDNNNGGGDEATTTKAAAKRPTASSSSRSAFGLRRSSEPSAAEAELSSTSSSSDSSPSTTANGDLFTSSSTLSLAHLLHASSSSSSPSSSSTLSTSPPSSSSLSTSKGSRREFTFHKGKANISDGDLVSKVAVEVRSFVGNVSRPLLLTFRDTFDDFLGKAGLRHENSPVVSFLYEAPRSSPPSGESTTTPTPAAATTAVVKGEKLVVEDDEGFDAFKRWALRQSERATIDVWLFVGVY</sequence>
<evidence type="ECO:0000256" key="4">
    <source>
        <dbReference type="SAM" id="MobiDB-lite"/>
    </source>
</evidence>
<dbReference type="Gene3D" id="1.10.840.10">
    <property type="entry name" value="Ras guanine-nucleotide exchange factors catalytic domain"/>
    <property type="match status" value="1"/>
</dbReference>
<reference evidence="6 7" key="1">
    <citation type="journal article" date="2013" name="Genome Biol.">
        <title>Genome of Acanthamoeba castellanii highlights extensive lateral gene transfer and early evolution of tyrosine kinase signaling.</title>
        <authorList>
            <person name="Clarke M."/>
            <person name="Lohan A.J."/>
            <person name="Liu B."/>
            <person name="Lagkouvardos I."/>
            <person name="Roy S."/>
            <person name="Zafar N."/>
            <person name="Bertelli C."/>
            <person name="Schilde C."/>
            <person name="Kianianmomeni A."/>
            <person name="Burglin T.R."/>
            <person name="Frech C."/>
            <person name="Turcotte B."/>
            <person name="Kopec K.O."/>
            <person name="Synnott J.M."/>
            <person name="Choo C."/>
            <person name="Paponov I."/>
            <person name="Finkler A."/>
            <person name="Soon Heng Tan C."/>
            <person name="Hutchins A.P."/>
            <person name="Weinmeier T."/>
            <person name="Rattei T."/>
            <person name="Chu J.S."/>
            <person name="Gimenez G."/>
            <person name="Irimia M."/>
            <person name="Rigden D.J."/>
            <person name="Fitzpatrick D.A."/>
            <person name="Lorenzo-Morales J."/>
            <person name="Bateman A."/>
            <person name="Chiu C.H."/>
            <person name="Tang P."/>
            <person name="Hegemann P."/>
            <person name="Fromm H."/>
            <person name="Raoult D."/>
            <person name="Greub G."/>
            <person name="Miranda-Saavedra D."/>
            <person name="Chen N."/>
            <person name="Nash P."/>
            <person name="Ginger M.L."/>
            <person name="Horn M."/>
            <person name="Schaap P."/>
            <person name="Caler L."/>
            <person name="Loftus B."/>
        </authorList>
    </citation>
    <scope>NUCLEOTIDE SEQUENCE [LARGE SCALE GENOMIC DNA]</scope>
    <source>
        <strain evidence="6 7">Neff</strain>
    </source>
</reference>
<feature type="compositionally biased region" description="Low complexity" evidence="4">
    <location>
        <begin position="871"/>
        <end position="887"/>
    </location>
</feature>
<dbReference type="EMBL" id="KB007884">
    <property type="protein sequence ID" value="ELR22463.1"/>
    <property type="molecule type" value="Genomic_DNA"/>
</dbReference>
<dbReference type="InterPro" id="IPR008937">
    <property type="entry name" value="Ras-like_GEF"/>
</dbReference>
<name>L8HCI8_ACACF</name>
<dbReference type="PANTHER" id="PTHR23113">
    <property type="entry name" value="GUANINE NUCLEOTIDE EXCHANGE FACTOR"/>
    <property type="match status" value="1"/>
</dbReference>
<feature type="region of interest" description="Disordered" evidence="4">
    <location>
        <begin position="277"/>
        <end position="387"/>
    </location>
</feature>
<feature type="region of interest" description="Disordered" evidence="4">
    <location>
        <begin position="797"/>
        <end position="840"/>
    </location>
</feature>
<feature type="compositionally biased region" description="Polar residues" evidence="4">
    <location>
        <begin position="339"/>
        <end position="350"/>
    </location>
</feature>
<feature type="compositionally biased region" description="Low complexity" evidence="4">
    <location>
        <begin position="1059"/>
        <end position="1084"/>
    </location>
</feature>
<keyword evidence="1 2" id="KW-0344">Guanine-nucleotide releasing factor</keyword>
<proteinExistence type="predicted"/>
<organism evidence="6 7">
    <name type="scientific">Acanthamoeba castellanii (strain ATCC 30010 / Neff)</name>
    <dbReference type="NCBI Taxonomy" id="1257118"/>
    <lineage>
        <taxon>Eukaryota</taxon>
        <taxon>Amoebozoa</taxon>
        <taxon>Discosea</taxon>
        <taxon>Longamoebia</taxon>
        <taxon>Centramoebida</taxon>
        <taxon>Acanthamoebidae</taxon>
        <taxon>Acanthamoeba</taxon>
    </lineage>
</organism>
<gene>
    <name evidence="6" type="ORF">ACA1_322520</name>
</gene>
<feature type="region of interest" description="Disordered" evidence="4">
    <location>
        <begin position="1"/>
        <end position="38"/>
    </location>
</feature>
<feature type="coiled-coil region" evidence="3">
    <location>
        <begin position="753"/>
        <end position="780"/>
    </location>
</feature>
<dbReference type="STRING" id="1257118.L8HCI8"/>
<evidence type="ECO:0000313" key="7">
    <source>
        <dbReference type="Proteomes" id="UP000011083"/>
    </source>
</evidence>
<dbReference type="GO" id="GO:0007265">
    <property type="term" value="P:Ras protein signal transduction"/>
    <property type="evidence" value="ECO:0007669"/>
    <property type="project" value="TreeGrafter"/>
</dbReference>
<dbReference type="InterPro" id="IPR023578">
    <property type="entry name" value="Ras_GEF_dom_sf"/>
</dbReference>
<feature type="domain" description="Ras-GEF" evidence="5">
    <location>
        <begin position="419"/>
        <end position="712"/>
    </location>
</feature>
<protein>
    <submittedName>
        <fullName evidence="6">RasGEF domain containing protein</fullName>
    </submittedName>
</protein>
<evidence type="ECO:0000256" key="3">
    <source>
        <dbReference type="SAM" id="Coils"/>
    </source>
</evidence>
<dbReference type="SUPFAM" id="SSF48366">
    <property type="entry name" value="Ras GEF"/>
    <property type="match status" value="1"/>
</dbReference>
<feature type="compositionally biased region" description="Acidic residues" evidence="4">
    <location>
        <begin position="925"/>
        <end position="944"/>
    </location>
</feature>
<dbReference type="VEuPathDB" id="AmoebaDB:ACA1_322520"/>
<accession>L8HCI8</accession>
<dbReference type="PANTHER" id="PTHR23113:SF368">
    <property type="entry name" value="CELL DIVISION CONTROL PROTEIN 25"/>
    <property type="match status" value="1"/>
</dbReference>
<dbReference type="KEGG" id="acan:ACA1_322520"/>
<dbReference type="Proteomes" id="UP000011083">
    <property type="component" value="Unassembled WGS sequence"/>
</dbReference>
<keyword evidence="3" id="KW-0175">Coiled coil</keyword>
<dbReference type="GeneID" id="14923420"/>
<dbReference type="GO" id="GO:0005886">
    <property type="term" value="C:plasma membrane"/>
    <property type="evidence" value="ECO:0007669"/>
    <property type="project" value="TreeGrafter"/>
</dbReference>
<dbReference type="GO" id="GO:0005085">
    <property type="term" value="F:guanyl-nucleotide exchange factor activity"/>
    <property type="evidence" value="ECO:0007669"/>
    <property type="project" value="UniProtKB-KW"/>
</dbReference>
<feature type="compositionally biased region" description="Basic and acidic residues" evidence="4">
    <location>
        <begin position="677"/>
        <end position="698"/>
    </location>
</feature>
<evidence type="ECO:0000256" key="1">
    <source>
        <dbReference type="ARBA" id="ARBA00022658"/>
    </source>
</evidence>
<dbReference type="OrthoDB" id="21144at2759"/>
<feature type="region of interest" description="Disordered" evidence="4">
    <location>
        <begin position="858"/>
        <end position="887"/>
    </location>
</feature>
<feature type="compositionally biased region" description="Low complexity" evidence="4">
    <location>
        <begin position="907"/>
        <end position="924"/>
    </location>
</feature>
<feature type="compositionally biased region" description="Low complexity" evidence="4">
    <location>
        <begin position="826"/>
        <end position="840"/>
    </location>
</feature>
<feature type="region of interest" description="Disordered" evidence="4">
    <location>
        <begin position="907"/>
        <end position="1042"/>
    </location>
</feature>
<feature type="region of interest" description="Disordered" evidence="4">
    <location>
        <begin position="229"/>
        <end position="253"/>
    </location>
</feature>
<dbReference type="SMART" id="SM00147">
    <property type="entry name" value="RasGEF"/>
    <property type="match status" value="1"/>
</dbReference>
<evidence type="ECO:0000256" key="2">
    <source>
        <dbReference type="PROSITE-ProRule" id="PRU00168"/>
    </source>
</evidence>
<feature type="compositionally biased region" description="Low complexity" evidence="4">
    <location>
        <begin position="159"/>
        <end position="183"/>
    </location>
</feature>
<feature type="compositionally biased region" description="Basic residues" evidence="4">
    <location>
        <begin position="957"/>
        <end position="966"/>
    </location>
</feature>
<dbReference type="PROSITE" id="PS50009">
    <property type="entry name" value="RASGEF_CAT"/>
    <property type="match status" value="1"/>
</dbReference>
<dbReference type="Pfam" id="PF00617">
    <property type="entry name" value="RasGEF"/>
    <property type="match status" value="1"/>
</dbReference>